<dbReference type="FunFam" id="1.25.40.10:FF:000921">
    <property type="entry name" value="Pentatricopeptide repeat-containing protein At5g48910"/>
    <property type="match status" value="1"/>
</dbReference>
<reference evidence="3" key="2">
    <citation type="journal article" date="2022" name="Hortic Res">
        <title>The genome of Dioscorea zingiberensis sheds light on the biosynthesis, origin and evolution of the medicinally important diosgenin saponins.</title>
        <authorList>
            <person name="Li Y."/>
            <person name="Tan C."/>
            <person name="Li Z."/>
            <person name="Guo J."/>
            <person name="Li S."/>
            <person name="Chen X."/>
            <person name="Wang C."/>
            <person name="Dai X."/>
            <person name="Yang H."/>
            <person name="Song W."/>
            <person name="Hou L."/>
            <person name="Xu J."/>
            <person name="Tong Z."/>
            <person name="Xu A."/>
            <person name="Yuan X."/>
            <person name="Wang W."/>
            <person name="Yang Q."/>
            <person name="Chen L."/>
            <person name="Sun Z."/>
            <person name="Wang K."/>
            <person name="Pan B."/>
            <person name="Chen J."/>
            <person name="Bao Y."/>
            <person name="Liu F."/>
            <person name="Qi X."/>
            <person name="Gang D.R."/>
            <person name="Wen J."/>
            <person name="Li J."/>
        </authorList>
    </citation>
    <scope>NUCLEOTIDE SEQUENCE</scope>
    <source>
        <strain evidence="3">Dzin_1.0</strain>
    </source>
</reference>
<dbReference type="PANTHER" id="PTHR47926">
    <property type="entry name" value="PENTATRICOPEPTIDE REPEAT-CONTAINING PROTEIN"/>
    <property type="match status" value="1"/>
</dbReference>
<dbReference type="PROSITE" id="PS51375">
    <property type="entry name" value="PPR"/>
    <property type="match status" value="5"/>
</dbReference>
<dbReference type="InterPro" id="IPR046848">
    <property type="entry name" value="E_motif"/>
</dbReference>
<dbReference type="Gene3D" id="1.25.40.10">
    <property type="entry name" value="Tetratricopeptide repeat domain"/>
    <property type="match status" value="3"/>
</dbReference>
<feature type="repeat" description="PPR" evidence="2">
    <location>
        <begin position="171"/>
        <end position="201"/>
    </location>
</feature>
<name>A0A9D5CW13_9LILI</name>
<evidence type="ECO:0008006" key="5">
    <source>
        <dbReference type="Google" id="ProtNLM"/>
    </source>
</evidence>
<dbReference type="Pfam" id="PF20431">
    <property type="entry name" value="E_motif"/>
    <property type="match status" value="1"/>
</dbReference>
<organism evidence="3 4">
    <name type="scientific">Dioscorea zingiberensis</name>
    <dbReference type="NCBI Taxonomy" id="325984"/>
    <lineage>
        <taxon>Eukaryota</taxon>
        <taxon>Viridiplantae</taxon>
        <taxon>Streptophyta</taxon>
        <taxon>Embryophyta</taxon>
        <taxon>Tracheophyta</taxon>
        <taxon>Spermatophyta</taxon>
        <taxon>Magnoliopsida</taxon>
        <taxon>Liliopsida</taxon>
        <taxon>Dioscoreales</taxon>
        <taxon>Dioscoreaceae</taxon>
        <taxon>Dioscorea</taxon>
    </lineage>
</organism>
<dbReference type="PANTHER" id="PTHR47926:SF540">
    <property type="entry name" value="PENTATRICOPEPTIDE REPEAT-CONTAINING PROTEIN"/>
    <property type="match status" value="1"/>
</dbReference>
<dbReference type="GO" id="GO:0003723">
    <property type="term" value="F:RNA binding"/>
    <property type="evidence" value="ECO:0007669"/>
    <property type="project" value="InterPro"/>
</dbReference>
<evidence type="ECO:0000313" key="3">
    <source>
        <dbReference type="EMBL" id="KAJ0980606.1"/>
    </source>
</evidence>
<evidence type="ECO:0000313" key="4">
    <source>
        <dbReference type="Proteomes" id="UP001085076"/>
    </source>
</evidence>
<dbReference type="SUPFAM" id="SSF48452">
    <property type="entry name" value="TPR-like"/>
    <property type="match status" value="1"/>
</dbReference>
<dbReference type="Proteomes" id="UP001085076">
    <property type="component" value="Miscellaneous, Linkage group lg02"/>
</dbReference>
<dbReference type="FunFam" id="1.25.40.10:FF:000242">
    <property type="entry name" value="Pentatricopeptide repeat-containing protein"/>
    <property type="match status" value="1"/>
</dbReference>
<keyword evidence="1" id="KW-0677">Repeat</keyword>
<dbReference type="Pfam" id="PF13041">
    <property type="entry name" value="PPR_2"/>
    <property type="match status" value="2"/>
</dbReference>
<dbReference type="EMBL" id="JAGGNH010000002">
    <property type="protein sequence ID" value="KAJ0980606.1"/>
    <property type="molecule type" value="Genomic_DNA"/>
</dbReference>
<dbReference type="NCBIfam" id="TIGR00756">
    <property type="entry name" value="PPR"/>
    <property type="match status" value="4"/>
</dbReference>
<dbReference type="Pfam" id="PF12854">
    <property type="entry name" value="PPR_1"/>
    <property type="match status" value="1"/>
</dbReference>
<evidence type="ECO:0000256" key="2">
    <source>
        <dbReference type="PROSITE-ProRule" id="PRU00708"/>
    </source>
</evidence>
<dbReference type="AlphaFoldDB" id="A0A9D5CW13"/>
<protein>
    <recommendedName>
        <fullName evidence="5">Pentatricopeptide repeat-containing protein</fullName>
    </recommendedName>
</protein>
<dbReference type="InterPro" id="IPR011990">
    <property type="entry name" value="TPR-like_helical_dom_sf"/>
</dbReference>
<comment type="caution">
    <text evidence="3">The sequence shown here is derived from an EMBL/GenBank/DDBJ whole genome shotgun (WGS) entry which is preliminary data.</text>
</comment>
<feature type="repeat" description="PPR" evidence="2">
    <location>
        <begin position="273"/>
        <end position="303"/>
    </location>
</feature>
<evidence type="ECO:0000256" key="1">
    <source>
        <dbReference type="ARBA" id="ARBA00022737"/>
    </source>
</evidence>
<dbReference type="OrthoDB" id="185373at2759"/>
<dbReference type="Pfam" id="PF01535">
    <property type="entry name" value="PPR"/>
    <property type="match status" value="2"/>
</dbReference>
<feature type="repeat" description="PPR" evidence="2">
    <location>
        <begin position="441"/>
        <end position="475"/>
    </location>
</feature>
<accession>A0A9D5CW13</accession>
<feature type="repeat" description="PPR" evidence="2">
    <location>
        <begin position="304"/>
        <end position="338"/>
    </location>
</feature>
<keyword evidence="4" id="KW-1185">Reference proteome</keyword>
<feature type="repeat" description="PPR" evidence="2">
    <location>
        <begin position="202"/>
        <end position="236"/>
    </location>
</feature>
<sequence>MSRSAAERRVLHLLHGRETRVFVGELHAHILRLHLHLSTLLLSHFVSVCASLGRTSYAARLFLHSPDPDLLLFNSVLKAHSLSPSSSHLSLPLFSLLRRRSLLPDRLTFAPLLKSCSNLRHLLAGRAVHAATILAGFHSHAPVSIATLDLYSACDHLQDARKMFDEMPHRDTVVWNMMINAFCKRGDLSSGYCLFREMRDRNAVTWNSMISGFAKAGKDEDAMELFREMWACGVELDDATLVTVLPVCARLGALHVGRLIHEYAHRKALLKNAVNVANSLIDMYCKCGDLASASQVFDEMPRRTVVSWNTMINGLAFNGHGEDGLALFERMTGSGFRPNAGTFLGVLGCCTHAGMAERGRELFWSMSAEYGIEPEIEHYGCMVDLLGRCGLVREAHELIKTMPMSPSRATWGALLSSCRNYGDVDMAVVAAKELIEVEPWNSGNYVLLSNLYAEAGRWEDAEKVRLAMKEKNVQKAPGQSLIGMK</sequence>
<dbReference type="InterPro" id="IPR002885">
    <property type="entry name" value="PPR_rpt"/>
</dbReference>
<dbReference type="InterPro" id="IPR046960">
    <property type="entry name" value="PPR_At4g14850-like_plant"/>
</dbReference>
<gene>
    <name evidence="3" type="ORF">J5N97_008861</name>
</gene>
<reference evidence="3" key="1">
    <citation type="submission" date="2021-03" db="EMBL/GenBank/DDBJ databases">
        <authorList>
            <person name="Li Z."/>
            <person name="Yang C."/>
        </authorList>
    </citation>
    <scope>NUCLEOTIDE SEQUENCE</scope>
    <source>
        <strain evidence="3">Dzin_1.0</strain>
        <tissue evidence="3">Leaf</tissue>
    </source>
</reference>
<proteinExistence type="predicted"/>
<dbReference type="GO" id="GO:0009451">
    <property type="term" value="P:RNA modification"/>
    <property type="evidence" value="ECO:0007669"/>
    <property type="project" value="InterPro"/>
</dbReference>